<dbReference type="SMART" id="SM00066">
    <property type="entry name" value="GAL4"/>
    <property type="match status" value="1"/>
</dbReference>
<dbReference type="InterPro" id="IPR001138">
    <property type="entry name" value="Zn2Cys6_DnaBD"/>
</dbReference>
<organism evidence="6 7">
    <name type="scientific">Zalerion maritima</name>
    <dbReference type="NCBI Taxonomy" id="339359"/>
    <lineage>
        <taxon>Eukaryota</taxon>
        <taxon>Fungi</taxon>
        <taxon>Dikarya</taxon>
        <taxon>Ascomycota</taxon>
        <taxon>Pezizomycotina</taxon>
        <taxon>Sordariomycetes</taxon>
        <taxon>Lulworthiomycetidae</taxon>
        <taxon>Lulworthiales</taxon>
        <taxon>Lulworthiaceae</taxon>
        <taxon>Zalerion</taxon>
    </lineage>
</organism>
<dbReference type="EMBL" id="JAKWBI020000365">
    <property type="protein sequence ID" value="KAJ2895966.1"/>
    <property type="molecule type" value="Genomic_DNA"/>
</dbReference>
<evidence type="ECO:0000313" key="6">
    <source>
        <dbReference type="EMBL" id="KAJ2895966.1"/>
    </source>
</evidence>
<protein>
    <recommendedName>
        <fullName evidence="5">Zn(2)-C6 fungal-type domain-containing protein</fullName>
    </recommendedName>
</protein>
<reference evidence="6" key="1">
    <citation type="submission" date="2022-07" db="EMBL/GenBank/DDBJ databases">
        <title>Draft genome sequence of Zalerion maritima ATCC 34329, a (micro)plastics degrading marine fungus.</title>
        <authorList>
            <person name="Paco A."/>
            <person name="Goncalves M.F.M."/>
            <person name="Rocha-Santos T.A.P."/>
            <person name="Alves A."/>
        </authorList>
    </citation>
    <scope>NUCLEOTIDE SEQUENCE</scope>
    <source>
        <strain evidence="6">ATCC 34329</strain>
    </source>
</reference>
<keyword evidence="4" id="KW-0812">Transmembrane</keyword>
<dbReference type="SMART" id="SM00906">
    <property type="entry name" value="Fungal_trans"/>
    <property type="match status" value="1"/>
</dbReference>
<dbReference type="GO" id="GO:0008270">
    <property type="term" value="F:zinc ion binding"/>
    <property type="evidence" value="ECO:0007669"/>
    <property type="project" value="InterPro"/>
</dbReference>
<dbReference type="Gene3D" id="4.10.240.10">
    <property type="entry name" value="Zn(2)-C6 fungal-type DNA-binding domain"/>
    <property type="match status" value="1"/>
</dbReference>
<accession>A0AAD5RKP3</accession>
<dbReference type="InterPro" id="IPR036864">
    <property type="entry name" value="Zn2-C6_fun-type_DNA-bd_sf"/>
</dbReference>
<keyword evidence="7" id="KW-1185">Reference proteome</keyword>
<dbReference type="PANTHER" id="PTHR46910">
    <property type="entry name" value="TRANSCRIPTION FACTOR PDR1"/>
    <property type="match status" value="1"/>
</dbReference>
<evidence type="ECO:0000256" key="4">
    <source>
        <dbReference type="SAM" id="Phobius"/>
    </source>
</evidence>
<feature type="region of interest" description="Disordered" evidence="3">
    <location>
        <begin position="105"/>
        <end position="147"/>
    </location>
</feature>
<feature type="transmembrane region" description="Helical" evidence="4">
    <location>
        <begin position="337"/>
        <end position="356"/>
    </location>
</feature>
<dbReference type="CDD" id="cd12148">
    <property type="entry name" value="fungal_TF_MHR"/>
    <property type="match status" value="1"/>
</dbReference>
<evidence type="ECO:0000256" key="2">
    <source>
        <dbReference type="ARBA" id="ARBA00023242"/>
    </source>
</evidence>
<keyword evidence="4" id="KW-0472">Membrane</keyword>
<dbReference type="AlphaFoldDB" id="A0AAD5RKP3"/>
<keyword evidence="4" id="KW-1133">Transmembrane helix</keyword>
<dbReference type="InterPro" id="IPR050987">
    <property type="entry name" value="AtrR-like"/>
</dbReference>
<evidence type="ECO:0000259" key="5">
    <source>
        <dbReference type="PROSITE" id="PS50048"/>
    </source>
</evidence>
<gene>
    <name evidence="6" type="ORF">MKZ38_006013</name>
</gene>
<dbReference type="Pfam" id="PF00172">
    <property type="entry name" value="Zn_clus"/>
    <property type="match status" value="1"/>
</dbReference>
<dbReference type="InterPro" id="IPR007219">
    <property type="entry name" value="XnlR_reg_dom"/>
</dbReference>
<evidence type="ECO:0000256" key="1">
    <source>
        <dbReference type="ARBA" id="ARBA00022723"/>
    </source>
</evidence>
<feature type="compositionally biased region" description="Polar residues" evidence="3">
    <location>
        <begin position="1"/>
        <end position="14"/>
    </location>
</feature>
<comment type="caution">
    <text evidence="6">The sequence shown here is derived from an EMBL/GenBank/DDBJ whole genome shotgun (WGS) entry which is preliminary data.</text>
</comment>
<dbReference type="GO" id="GO:0000981">
    <property type="term" value="F:DNA-binding transcription factor activity, RNA polymerase II-specific"/>
    <property type="evidence" value="ECO:0007669"/>
    <property type="project" value="InterPro"/>
</dbReference>
<evidence type="ECO:0000256" key="3">
    <source>
        <dbReference type="SAM" id="MobiDB-lite"/>
    </source>
</evidence>
<dbReference type="GO" id="GO:0003677">
    <property type="term" value="F:DNA binding"/>
    <property type="evidence" value="ECO:0007669"/>
    <property type="project" value="InterPro"/>
</dbReference>
<dbReference type="Proteomes" id="UP001201980">
    <property type="component" value="Unassembled WGS sequence"/>
</dbReference>
<feature type="domain" description="Zn(2)-C6 fungal-type" evidence="5">
    <location>
        <begin position="37"/>
        <end position="68"/>
    </location>
</feature>
<feature type="region of interest" description="Disordered" evidence="3">
    <location>
        <begin position="1"/>
        <end position="28"/>
    </location>
</feature>
<dbReference type="SUPFAM" id="SSF57701">
    <property type="entry name" value="Zn2/Cys6 DNA-binding domain"/>
    <property type="match status" value="1"/>
</dbReference>
<evidence type="ECO:0000313" key="7">
    <source>
        <dbReference type="Proteomes" id="UP001201980"/>
    </source>
</evidence>
<name>A0AAD5RKP3_9PEZI</name>
<proteinExistence type="predicted"/>
<dbReference type="PANTHER" id="PTHR46910:SF39">
    <property type="entry name" value="ZN(II)2CYS6 TRANSCRIPTION FACTOR (EUROFUNG)"/>
    <property type="match status" value="1"/>
</dbReference>
<keyword evidence="1" id="KW-0479">Metal-binding</keyword>
<dbReference type="PROSITE" id="PS50048">
    <property type="entry name" value="ZN2_CY6_FUNGAL_2"/>
    <property type="match status" value="1"/>
</dbReference>
<keyword evidence="2" id="KW-0539">Nucleus</keyword>
<dbReference type="GO" id="GO:0006351">
    <property type="term" value="P:DNA-templated transcription"/>
    <property type="evidence" value="ECO:0007669"/>
    <property type="project" value="InterPro"/>
</dbReference>
<dbReference type="Pfam" id="PF04082">
    <property type="entry name" value="Fungal_trans"/>
    <property type="match status" value="1"/>
</dbReference>
<dbReference type="CDD" id="cd00067">
    <property type="entry name" value="GAL4"/>
    <property type="match status" value="1"/>
</dbReference>
<sequence>MARSAISVSTSGQPQRLPVNPRRHKVKPEQRKRVATACNSCNIRRIKCSGQQPCNQCANAHPPRDCQYPAIVEKVTLPRSELEELKARCAALQRIVDTYVPATHRPYGGSSSPDVSFALSPPGSDDESSSPSSTQGGRILQDPDGNTRYLGETSGATFLDHLKEFMISLFPLAFHMPYPGPGGNSESAFLASVGQYQTFDSRPLLEVDLPIDAKVNPVELPARTEMTARLLELRYFLQDGNGGYSSGGIWFWGNLSAVPFFSEDESNTSERLAGGAVSRHRHLALYQTAFALAYELGAASRSQHNSPHNGPEDGSKLTGSLPFFLRARALLGNPLDVTVFSISDVGVLAMMAFYLLEMNRRDAAYMYVSVSMHLCIAHGVHRGWIVNEQGKRAFWTVFILDRYLACLMGRPPALSDDAIILGLPADIIGLPPAAGLRAHVELSRISGYIVCNTCRISPFGHTLSPVASRMESALGRLQQWLDALPPVLRIDNDRPSQCNDRGSLDLHMSYNQLVILAVRPAFFMAIKSIISERYPPTLSPGSPHHLRTHTQFGNPTLGSHPHALYFQRLVVAARTNLSLARHLSTLSPTQKLLQPELHHVFNAAVVLLLHQLVTHIMASDTADINFAIGAFDREARAQSNYGIDCSKVLCDLSSFVNRIRQLPSQASTQTSEVGLGVVSAAPSPLLSVPVSSPASLSIPSPTPVHIPSPTMETGIPFSTSDMVASSPAICDPSTTVAEYLNAVNAVTQGWTPTSVSMTPSGPSSTLASQSFNNLGTWMGHTHENHHHGGQHGAEQAYMDYGMQ</sequence>